<keyword evidence="3" id="KW-0946">Virion</keyword>
<keyword evidence="2" id="KW-0167">Capsid protein</keyword>
<proteinExistence type="predicted"/>
<evidence type="ECO:0000256" key="1">
    <source>
        <dbReference type="ARBA" id="ARBA00004328"/>
    </source>
</evidence>
<dbReference type="InterPro" id="IPR002679">
    <property type="entry name" value="Closter_coat"/>
</dbReference>
<comment type="subcellular location">
    <subcellularLocation>
        <location evidence="1">Virion</location>
    </subcellularLocation>
</comment>
<dbReference type="GO" id="GO:0019028">
    <property type="term" value="C:viral capsid"/>
    <property type="evidence" value="ECO:0007669"/>
    <property type="project" value="UniProtKB-KW"/>
</dbReference>
<reference evidence="5" key="1">
    <citation type="submission" date="2008-11" db="EMBL/GenBank/DDBJ databases">
        <title>Partial nucleotide sequence, genome organization and taxonomy of Fig leaf mottle-associated virus 2.</title>
        <authorList>
            <person name="Elbeaino T."/>
            <person name="Heinoun K."/>
            <person name="Digiaro M."/>
            <person name="Martelli G.P."/>
        </authorList>
    </citation>
    <scope>NUCLEOTIDE SEQUENCE</scope>
    <source>
        <strain evidence="5">F3</strain>
    </source>
</reference>
<feature type="compositionally biased region" description="Polar residues" evidence="4">
    <location>
        <begin position="18"/>
        <end position="35"/>
    </location>
</feature>
<evidence type="ECO:0000256" key="2">
    <source>
        <dbReference type="ARBA" id="ARBA00022561"/>
    </source>
</evidence>
<name>D0QET4_9CLOS</name>
<feature type="region of interest" description="Disordered" evidence="4">
    <location>
        <begin position="1"/>
        <end position="37"/>
    </location>
</feature>
<feature type="compositionally biased region" description="Polar residues" evidence="4">
    <location>
        <begin position="1"/>
        <end position="10"/>
    </location>
</feature>
<evidence type="ECO:0000313" key="5">
    <source>
        <dbReference type="EMBL" id="ACS75345.1"/>
    </source>
</evidence>
<evidence type="ECO:0000256" key="3">
    <source>
        <dbReference type="ARBA" id="ARBA00022844"/>
    </source>
</evidence>
<accession>D0QET4</accession>
<evidence type="ECO:0000256" key="4">
    <source>
        <dbReference type="SAM" id="MobiDB-lite"/>
    </source>
</evidence>
<feature type="non-terminal residue" evidence="5">
    <location>
        <position position="1"/>
    </location>
</feature>
<sequence length="276" mass="30489">MSQSSQSQTVMPPMGASLGSSFGQPVSPPRMSNTPLGAVSSSTIPSVVSASYGSAANPTVPISIKDILHLNQCKFYQYKIDEQDFPKDSSIEVPGLMEKDVFVICSESLIKHFQNLYSTKDKLVMNMAMVCLLQMALMYTTSLGAKDYTNEGLVVSGTFTVKFTYAEIWKLLFSLVDTKKYPNVMRVFLRHFSSLTTSLLVEGVLKPNFKLMAKYGIPNEFYPYCYDFSMVNTIEHGIDAVVANVLSRLIAIRGKSSSKATVHNVLEIVDRVTAII</sequence>
<organism evidence="5">
    <name type="scientific">Fig leaf mottle-associated virus 2</name>
    <dbReference type="NCBI Taxonomy" id="394187"/>
    <lineage>
        <taxon>Viruses</taxon>
        <taxon>Riboviria</taxon>
        <taxon>Orthornavirae</taxon>
        <taxon>Kitrinoviricota</taxon>
        <taxon>Alsuviricetes</taxon>
        <taxon>Martellivirales</taxon>
        <taxon>Closteroviridae</taxon>
        <taxon>Ampelovirus</taxon>
    </lineage>
</organism>
<dbReference type="EMBL" id="FJ473383">
    <property type="protein sequence ID" value="ACS75345.1"/>
    <property type="molecule type" value="Genomic_RNA"/>
</dbReference>
<protein>
    <submittedName>
        <fullName evidence="5">p55</fullName>
    </submittedName>
</protein>
<dbReference type="Pfam" id="PF01785">
    <property type="entry name" value="Closter_coat"/>
    <property type="match status" value="1"/>
</dbReference>